<evidence type="ECO:0000313" key="6">
    <source>
        <dbReference type="EMBL" id="EAU68667.1"/>
    </source>
</evidence>
<dbReference type="SMART" id="SM00382">
    <property type="entry name" value="AAA"/>
    <property type="match status" value="1"/>
</dbReference>
<accession>Q09AC2</accession>
<evidence type="ECO:0000256" key="2">
    <source>
        <dbReference type="ARBA" id="ARBA00022448"/>
    </source>
</evidence>
<gene>
    <name evidence="6" type="ORF">STIAU_6004</name>
</gene>
<dbReference type="PATRIC" id="fig|378806.16.peg.7966"/>
<sequence length="262" mass="28753">MDRAPHLKGASSSCPRIFGPTLFELIGISKRFGATQALHPVDLRLAPGHTTVLIGPSGCGKSTLLRLMNGLIRPDTGQVLFEGQLLPREEGALLAVRRRLGYALQGGGLFPHLTAEKNVTLVAQHLKWPARRVRERLDVLVELTRFPSSALGRYPSQLSGGQRQRVGLMRALMLEPEGLLLDEPLGALDPMVRAELQADLKAIFERLGKTVVLVTHDLAEAAFLGNHIVLLREGRVVQQGLLDTLESHPADPFVTRFIRAQR</sequence>
<reference evidence="6 7" key="1">
    <citation type="submission" date="2006-04" db="EMBL/GenBank/DDBJ databases">
        <authorList>
            <person name="Nierman W.C."/>
        </authorList>
    </citation>
    <scope>NUCLEOTIDE SEQUENCE [LARGE SCALE GENOMIC DNA]</scope>
    <source>
        <strain evidence="6 7">DW4/3-1</strain>
    </source>
</reference>
<evidence type="ECO:0000313" key="7">
    <source>
        <dbReference type="Proteomes" id="UP000032702"/>
    </source>
</evidence>
<dbReference type="PANTHER" id="PTHR43117:SF4">
    <property type="entry name" value="OSMOPROTECTANT IMPORT ATP-BINDING PROTEIN OSMV"/>
    <property type="match status" value="1"/>
</dbReference>
<dbReference type="PANTHER" id="PTHR43117">
    <property type="entry name" value="OSMOPROTECTANT IMPORT ATP-BINDING PROTEIN OSMV"/>
    <property type="match status" value="1"/>
</dbReference>
<keyword evidence="2" id="KW-0813">Transport</keyword>
<protein>
    <submittedName>
        <fullName evidence="6">ABC transporter, ATPase subunit</fullName>
    </submittedName>
</protein>
<dbReference type="InterPro" id="IPR027417">
    <property type="entry name" value="P-loop_NTPase"/>
</dbReference>
<dbReference type="GO" id="GO:0016887">
    <property type="term" value="F:ATP hydrolysis activity"/>
    <property type="evidence" value="ECO:0007669"/>
    <property type="project" value="InterPro"/>
</dbReference>
<dbReference type="GO" id="GO:0005524">
    <property type="term" value="F:ATP binding"/>
    <property type="evidence" value="ECO:0007669"/>
    <property type="project" value="UniProtKB-KW"/>
</dbReference>
<keyword evidence="3" id="KW-0547">Nucleotide-binding</keyword>
<proteinExistence type="inferred from homology"/>
<evidence type="ECO:0000256" key="1">
    <source>
        <dbReference type="ARBA" id="ARBA00005417"/>
    </source>
</evidence>
<dbReference type="EMBL" id="AAMD01000014">
    <property type="protein sequence ID" value="EAU68667.1"/>
    <property type="molecule type" value="Genomic_DNA"/>
</dbReference>
<dbReference type="AlphaFoldDB" id="Q09AC2"/>
<name>Q09AC2_STIAD</name>
<dbReference type="Gene3D" id="3.40.50.300">
    <property type="entry name" value="P-loop containing nucleotide triphosphate hydrolases"/>
    <property type="match status" value="1"/>
</dbReference>
<dbReference type="Proteomes" id="UP000032702">
    <property type="component" value="Unassembled WGS sequence"/>
</dbReference>
<evidence type="ECO:0000259" key="5">
    <source>
        <dbReference type="PROSITE" id="PS50893"/>
    </source>
</evidence>
<evidence type="ECO:0000256" key="4">
    <source>
        <dbReference type="ARBA" id="ARBA00022840"/>
    </source>
</evidence>
<dbReference type="Pfam" id="PF00005">
    <property type="entry name" value="ABC_tran"/>
    <property type="match status" value="1"/>
</dbReference>
<dbReference type="PROSITE" id="PS50893">
    <property type="entry name" value="ABC_TRANSPORTER_2"/>
    <property type="match status" value="1"/>
</dbReference>
<dbReference type="InterPro" id="IPR003593">
    <property type="entry name" value="AAA+_ATPase"/>
</dbReference>
<organism evidence="6 7">
    <name type="scientific">Stigmatella aurantiaca (strain DW4/3-1)</name>
    <dbReference type="NCBI Taxonomy" id="378806"/>
    <lineage>
        <taxon>Bacteria</taxon>
        <taxon>Pseudomonadati</taxon>
        <taxon>Myxococcota</taxon>
        <taxon>Myxococcia</taxon>
        <taxon>Myxococcales</taxon>
        <taxon>Cystobacterineae</taxon>
        <taxon>Archangiaceae</taxon>
        <taxon>Stigmatella</taxon>
    </lineage>
</organism>
<dbReference type="InterPro" id="IPR003439">
    <property type="entry name" value="ABC_transporter-like_ATP-bd"/>
</dbReference>
<feature type="domain" description="ABC transporter" evidence="5">
    <location>
        <begin position="23"/>
        <end position="258"/>
    </location>
</feature>
<keyword evidence="4" id="KW-0067">ATP-binding</keyword>
<comment type="similarity">
    <text evidence="1">Belongs to the ABC transporter superfamily.</text>
</comment>
<comment type="caution">
    <text evidence="6">The sequence shown here is derived from an EMBL/GenBank/DDBJ whole genome shotgun (WGS) entry which is preliminary data.</text>
</comment>
<dbReference type="SUPFAM" id="SSF52540">
    <property type="entry name" value="P-loop containing nucleoside triphosphate hydrolases"/>
    <property type="match status" value="1"/>
</dbReference>
<evidence type="ECO:0000256" key="3">
    <source>
        <dbReference type="ARBA" id="ARBA00022741"/>
    </source>
</evidence>